<evidence type="ECO:0000259" key="2">
    <source>
        <dbReference type="PROSITE" id="PS50113"/>
    </source>
</evidence>
<dbReference type="Pfam" id="PF00563">
    <property type="entry name" value="EAL"/>
    <property type="match status" value="1"/>
</dbReference>
<dbReference type="NCBIfam" id="TIGR00254">
    <property type="entry name" value="GGDEF"/>
    <property type="match status" value="1"/>
</dbReference>
<dbReference type="PANTHER" id="PTHR44757">
    <property type="entry name" value="DIGUANYLATE CYCLASE DGCP"/>
    <property type="match status" value="1"/>
</dbReference>
<keyword evidence="1" id="KW-0732">Signal</keyword>
<evidence type="ECO:0000256" key="1">
    <source>
        <dbReference type="SAM" id="SignalP"/>
    </source>
</evidence>
<dbReference type="PROSITE" id="PS50883">
    <property type="entry name" value="EAL"/>
    <property type="match status" value="1"/>
</dbReference>
<dbReference type="EMBL" id="BJUM01000045">
    <property type="protein sequence ID" value="GEK56609.1"/>
    <property type="molecule type" value="Genomic_DNA"/>
</dbReference>
<dbReference type="Gene3D" id="3.30.450.20">
    <property type="entry name" value="PAS domain"/>
    <property type="match status" value="2"/>
</dbReference>
<dbReference type="InterPro" id="IPR013655">
    <property type="entry name" value="PAS_fold_3"/>
</dbReference>
<dbReference type="SMART" id="SM00086">
    <property type="entry name" value="PAC"/>
    <property type="match status" value="2"/>
</dbReference>
<dbReference type="RefSeq" id="WP_371862737.1">
    <property type="nucleotide sequence ID" value="NZ_BJUM01000045.1"/>
</dbReference>
<dbReference type="SUPFAM" id="SSF50998">
    <property type="entry name" value="Quinoprotein alcohol dehydrogenase-like"/>
    <property type="match status" value="2"/>
</dbReference>
<feature type="signal peptide" evidence="1">
    <location>
        <begin position="1"/>
        <end position="23"/>
    </location>
</feature>
<dbReference type="InterPro" id="IPR001633">
    <property type="entry name" value="EAL_dom"/>
</dbReference>
<dbReference type="Proteomes" id="UP000321419">
    <property type="component" value="Unassembled WGS sequence"/>
</dbReference>
<dbReference type="SUPFAM" id="SSF55785">
    <property type="entry name" value="PYP-like sensor domain (PAS domain)"/>
    <property type="match status" value="2"/>
</dbReference>
<organism evidence="5 6">
    <name type="scientific">Pseudoalteromonas espejiana</name>
    <dbReference type="NCBI Taxonomy" id="28107"/>
    <lineage>
        <taxon>Bacteria</taxon>
        <taxon>Pseudomonadati</taxon>
        <taxon>Pseudomonadota</taxon>
        <taxon>Gammaproteobacteria</taxon>
        <taxon>Alteromonadales</taxon>
        <taxon>Pseudoalteromonadaceae</taxon>
        <taxon>Pseudoalteromonas</taxon>
    </lineage>
</organism>
<reference evidence="5 6" key="1">
    <citation type="submission" date="2019-07" db="EMBL/GenBank/DDBJ databases">
        <title>Whole genome shotgun sequence of Pseudoalteromonas espejiana NBRC 102222.</title>
        <authorList>
            <person name="Hosoyama A."/>
            <person name="Uohara A."/>
            <person name="Ohji S."/>
            <person name="Ichikawa N."/>
        </authorList>
    </citation>
    <scope>NUCLEOTIDE SEQUENCE [LARGE SCALE GENOMIC DNA]</scope>
    <source>
        <strain evidence="5 6">NBRC 102222</strain>
    </source>
</reference>
<dbReference type="InterPro" id="IPR029787">
    <property type="entry name" value="Nucleotide_cyclase"/>
</dbReference>
<dbReference type="Pfam" id="PF08447">
    <property type="entry name" value="PAS_3"/>
    <property type="match status" value="1"/>
</dbReference>
<sequence length="1500" mass="171277">MRLSQLFVLVTTCLMLYATSVIATTNYAQQLQRISTDEGLSQSYVTQIIQDDIGYIWIATAQGLNRFDGYTVKPFGVNTPLDESYIVTLFKTHNGDIFVSTESAGAYLINPSTLNTQQVYTGSLSHEDTRFAPIETVIQHDDTLFFAILNSVYSFNLKNNAFSQVIKLEHESIIRSFEYVNNNLYLGTHEGLYQYGLTTSELLKLALQQPHNQNADNNNVKFLAIDKEMGLLVGTVEGMYLIGYDNNHTLDYKNTAINIIPSYNIWDYVNTPYGEFIATEQGLFEYYRADNKTELVLSFDQSKYNITENTINDVMVDKTGVFWLASRTQGALTWSIHTRRFEKTTLPENNFINTIYQDTDGSIWYGTDNGLAHNKNNQTLYFLKSDDPKAVYGEHAVYDIHEAHLTENSDYLWLVRYYELTLFDKNSGKEVLKKDLNSTFNNKTDIYGLAEIADDTFAFFTDDNFFIYDGKSGVTRVIKDLKAHTDPLKAYTFHKPLSSHPNELLLSTSSHFYRYNEASGKLTQIYQTAKSNDKNYHTVENWIIDNNNTLWLATTSEGLVGLNAKSYEKKYHFNIGKGLQTESIYAFEPDQYGNIWFSSKNGLYRIDISTQSLRAFTVKDGLAVNQFTPLGAIKLNNQKLMFGTSYGTVSIDPKEFTNNASNMVVNTHITNVTLLSKDLKYFPDKFNIEPLILNNDDMGLEFSFSNFDFNNINNTRYRVTLEGPTPLNYNNLTSNKIFFTKLQPGTYTLSAQSYNLNDKKMSEPTSIEFEVKHAAWFSPYAYTAYFLITLSILCLIFWQYRSRQIAIAHAHYETLQSQKQTELALSNNKSGIWDYHYKDDTVNTNRGEELGYTNLPPRIPINRYLALIHPEDRPRIEAYWLGYLQQTETTHWQATYRLQHQQGHWLWYQDLGQVILDEDTQTPLYVSGIYTNITEQRANEQQASILGEAFGQINDWLLILDNNMLPFSANNSFIKTFSYKNDSALSTKVFLKAIGKTQCKQIAHTLRSLKPRENWRTDTYIKTNLSQNHPVHISATAITRDDDAISYYVIVISDLTEQKKAENELRYLANYDPLTHLPNRSLMYQNISKAIKNAQKNNAHCALLFIDLDKFKPVNDTFGHAVGDQLLCNITQRVNAILPNKTLLGRQSGDEFLVLIEQVTELTFLKETVNKLSDELANKVTIEDFSINISASIGVALFPDDATTTDILIRNADVAMMHAKQAGRNGYKFFNESMNEKIKQKLILENDLKDATRDQLLFNHYQPIVDTQAQTINGVELLMRWENKTQFVSPALFIPIAEETGLIETLTEQALNRALVELAPTLSANPRFYISLNLSPKHILRANIANRLIEILAKHNVTPVQLRLEITENILLEDKHKAAKQLKKLKAAGFKLLLDDFGTGYSSLTYLSQFPIDVIKIDQSFVNNIGADKGDESIVKTIYTLAQNLDLYCIAEGVETHQQKAFLANLGCHVLQGYYFAKPMRAEQLQNENTLAQISRLIKE</sequence>
<dbReference type="InterPro" id="IPR043128">
    <property type="entry name" value="Rev_trsase/Diguanyl_cyclase"/>
</dbReference>
<dbReference type="InterPro" id="IPR011110">
    <property type="entry name" value="Reg_prop"/>
</dbReference>
<dbReference type="InterPro" id="IPR035965">
    <property type="entry name" value="PAS-like_dom_sf"/>
</dbReference>
<dbReference type="SMART" id="SM00267">
    <property type="entry name" value="GGDEF"/>
    <property type="match status" value="1"/>
</dbReference>
<dbReference type="SUPFAM" id="SSF141868">
    <property type="entry name" value="EAL domain-like"/>
    <property type="match status" value="1"/>
</dbReference>
<dbReference type="InterPro" id="IPR052155">
    <property type="entry name" value="Biofilm_reg_signaling"/>
</dbReference>
<dbReference type="PANTHER" id="PTHR44757:SF2">
    <property type="entry name" value="BIOFILM ARCHITECTURE MAINTENANCE PROTEIN MBAA"/>
    <property type="match status" value="1"/>
</dbReference>
<dbReference type="CDD" id="cd01949">
    <property type="entry name" value="GGDEF"/>
    <property type="match status" value="1"/>
</dbReference>
<dbReference type="InterPro" id="IPR011047">
    <property type="entry name" value="Quinoprotein_ADH-like_sf"/>
</dbReference>
<accession>A0A510Y055</accession>
<dbReference type="Pfam" id="PF07494">
    <property type="entry name" value="Reg_prop"/>
    <property type="match status" value="1"/>
</dbReference>
<feature type="domain" description="EAL" evidence="3">
    <location>
        <begin position="1241"/>
        <end position="1493"/>
    </location>
</feature>
<evidence type="ECO:0000259" key="3">
    <source>
        <dbReference type="PROSITE" id="PS50883"/>
    </source>
</evidence>
<dbReference type="InterPro" id="IPR000700">
    <property type="entry name" value="PAS-assoc_C"/>
</dbReference>
<evidence type="ECO:0000313" key="5">
    <source>
        <dbReference type="EMBL" id="GEK56609.1"/>
    </source>
</evidence>
<dbReference type="CDD" id="cd01948">
    <property type="entry name" value="EAL"/>
    <property type="match status" value="1"/>
</dbReference>
<protein>
    <submittedName>
        <fullName evidence="5">Diguanylate cyclase</fullName>
    </submittedName>
</protein>
<dbReference type="InterPro" id="IPR015943">
    <property type="entry name" value="WD40/YVTN_repeat-like_dom_sf"/>
</dbReference>
<dbReference type="PROSITE" id="PS50887">
    <property type="entry name" value="GGDEF"/>
    <property type="match status" value="1"/>
</dbReference>
<evidence type="ECO:0000313" key="6">
    <source>
        <dbReference type="Proteomes" id="UP000321419"/>
    </source>
</evidence>
<dbReference type="Gene3D" id="3.30.70.270">
    <property type="match status" value="1"/>
</dbReference>
<evidence type="ECO:0000259" key="4">
    <source>
        <dbReference type="PROSITE" id="PS50887"/>
    </source>
</evidence>
<feature type="chain" id="PRO_5021772874" evidence="1">
    <location>
        <begin position="24"/>
        <end position="1500"/>
    </location>
</feature>
<dbReference type="InterPro" id="IPR001610">
    <property type="entry name" value="PAC"/>
</dbReference>
<dbReference type="Gene3D" id="3.20.20.450">
    <property type="entry name" value="EAL domain"/>
    <property type="match status" value="1"/>
</dbReference>
<dbReference type="Gene3D" id="2.60.40.10">
    <property type="entry name" value="Immunoglobulins"/>
    <property type="match status" value="1"/>
</dbReference>
<gene>
    <name evidence="5" type="ORF">PES01_34540</name>
</gene>
<comment type="caution">
    <text evidence="5">The sequence shown here is derived from an EMBL/GenBank/DDBJ whole genome shotgun (WGS) entry which is preliminary data.</text>
</comment>
<name>A0A510Y055_9GAMM</name>
<dbReference type="InterPro" id="IPR035919">
    <property type="entry name" value="EAL_sf"/>
</dbReference>
<dbReference type="SMART" id="SM00052">
    <property type="entry name" value="EAL"/>
    <property type="match status" value="1"/>
</dbReference>
<dbReference type="InterPro" id="IPR013783">
    <property type="entry name" value="Ig-like_fold"/>
</dbReference>
<feature type="domain" description="GGDEF" evidence="4">
    <location>
        <begin position="1099"/>
        <end position="1232"/>
    </location>
</feature>
<proteinExistence type="predicted"/>
<dbReference type="Pfam" id="PF00990">
    <property type="entry name" value="GGDEF"/>
    <property type="match status" value="1"/>
</dbReference>
<dbReference type="SUPFAM" id="SSF55073">
    <property type="entry name" value="Nucleotide cyclase"/>
    <property type="match status" value="1"/>
</dbReference>
<feature type="domain" description="PAC" evidence="2">
    <location>
        <begin position="1015"/>
        <end position="1067"/>
    </location>
</feature>
<dbReference type="Gene3D" id="2.130.10.10">
    <property type="entry name" value="YVTN repeat-like/Quinoprotein amine dehydrogenase"/>
    <property type="match status" value="2"/>
</dbReference>
<keyword evidence="6" id="KW-1185">Reference proteome</keyword>
<dbReference type="PROSITE" id="PS50113">
    <property type="entry name" value="PAC"/>
    <property type="match status" value="1"/>
</dbReference>
<dbReference type="InterPro" id="IPR000160">
    <property type="entry name" value="GGDEF_dom"/>
</dbReference>